<evidence type="ECO:0000256" key="3">
    <source>
        <dbReference type="SAM" id="MobiDB-lite"/>
    </source>
</evidence>
<dbReference type="InterPro" id="IPR056767">
    <property type="entry name" value="C2H2-Znf_KIN17"/>
</dbReference>
<dbReference type="InterPro" id="IPR041995">
    <property type="entry name" value="KOW_KIN17"/>
</dbReference>
<dbReference type="InterPro" id="IPR041330">
    <property type="entry name" value="KN17_SH3"/>
</dbReference>
<dbReference type="CDD" id="cd13155">
    <property type="entry name" value="KOW_KIN17"/>
    <property type="match status" value="1"/>
</dbReference>
<comment type="similarity">
    <text evidence="1">Belongs to the KIN17 family.</text>
</comment>
<feature type="region of interest" description="Disordered" evidence="3">
    <location>
        <begin position="235"/>
        <end position="304"/>
    </location>
</feature>
<proteinExistence type="inferred from homology"/>
<evidence type="ECO:0000259" key="4">
    <source>
        <dbReference type="PROSITE" id="PS00028"/>
    </source>
</evidence>
<organism evidence="5 6">
    <name type="scientific">Tetradesmus obliquus</name>
    <name type="common">Green alga</name>
    <name type="synonym">Acutodesmus obliquus</name>
    <dbReference type="NCBI Taxonomy" id="3088"/>
    <lineage>
        <taxon>Eukaryota</taxon>
        <taxon>Viridiplantae</taxon>
        <taxon>Chlorophyta</taxon>
        <taxon>core chlorophytes</taxon>
        <taxon>Chlorophyceae</taxon>
        <taxon>CS clade</taxon>
        <taxon>Sphaeropleales</taxon>
        <taxon>Scenedesmaceae</taxon>
        <taxon>Tetradesmus</taxon>
    </lineage>
</organism>
<accession>A0ABY8UFJ0</accession>
<dbReference type="PROSITE" id="PS00028">
    <property type="entry name" value="ZINC_FINGER_C2H2_1"/>
    <property type="match status" value="1"/>
</dbReference>
<evidence type="ECO:0000256" key="2">
    <source>
        <dbReference type="SAM" id="Coils"/>
    </source>
</evidence>
<name>A0ABY8UFJ0_TETOB</name>
<keyword evidence="2" id="KW-0175">Coiled coil</keyword>
<dbReference type="InterPro" id="IPR013087">
    <property type="entry name" value="Znf_C2H2_type"/>
</dbReference>
<dbReference type="Gene3D" id="1.10.10.2030">
    <property type="entry name" value="DNA/RNA-binding protein Kin17, conserved domain"/>
    <property type="match status" value="1"/>
</dbReference>
<dbReference type="InterPro" id="IPR019447">
    <property type="entry name" value="DNA/RNA-bd_Kin17_WH-like_dom"/>
</dbReference>
<dbReference type="Pfam" id="PF25095">
    <property type="entry name" value="C2H2-zf_KIN17"/>
    <property type="match status" value="1"/>
</dbReference>
<feature type="coiled-coil region" evidence="2">
    <location>
        <begin position="153"/>
        <end position="183"/>
    </location>
</feature>
<dbReference type="PANTHER" id="PTHR12805:SF0">
    <property type="entry name" value="DNA_RNA-BINDING PROTEIN KIN17"/>
    <property type="match status" value="1"/>
</dbReference>
<reference evidence="5 6" key="1">
    <citation type="submission" date="2023-05" db="EMBL/GenBank/DDBJ databases">
        <title>A 100% complete, gapless, phased diploid assembly of the Scenedesmus obliquus UTEX 3031 genome.</title>
        <authorList>
            <person name="Biondi T.C."/>
            <person name="Hanschen E.R."/>
            <person name="Kwon T."/>
            <person name="Eng W."/>
            <person name="Kruse C.P.S."/>
            <person name="Koehler S.I."/>
            <person name="Kunde Y."/>
            <person name="Gleasner C.D."/>
            <person name="You Mak K.T."/>
            <person name="Polle J."/>
            <person name="Hovde B.T."/>
            <person name="Starkenburg S.R."/>
        </authorList>
    </citation>
    <scope>NUCLEOTIDE SEQUENCE [LARGE SCALE GENOMIC DNA]</scope>
    <source>
        <strain evidence="5 6">DOE0152z</strain>
    </source>
</reference>
<dbReference type="SMART" id="SM01253">
    <property type="entry name" value="Kin17_mid"/>
    <property type="match status" value="1"/>
</dbReference>
<dbReference type="InterPro" id="IPR037321">
    <property type="entry name" value="KIN17-like"/>
</dbReference>
<feature type="compositionally biased region" description="Low complexity" evidence="3">
    <location>
        <begin position="280"/>
        <end position="304"/>
    </location>
</feature>
<dbReference type="Gene3D" id="2.30.30.30">
    <property type="match status" value="1"/>
</dbReference>
<dbReference type="Pfam" id="PF25092">
    <property type="entry name" value="SH3_KIN17_C"/>
    <property type="match status" value="1"/>
</dbReference>
<protein>
    <recommendedName>
        <fullName evidence="4">C2H2-type domain-containing protein</fullName>
    </recommendedName>
</protein>
<sequence length="425" mass="47056">MGKNDFLTPKAIANRIKAKGLNKLRWYCQLCQKSCRDENGFKCHQMSEGHQRQMQVFGENPDRVVDGFSEEFEEMFMEHLRRAHPSSRVSAKNVYNEFIADRHHVHMNSTKWLTLTEFVKHLGRTGQCKVDETEKGWFITLIRVDPAKALSDAEKLKRERQEEEEEERSARLLQLQVERARKMARTDGAADDEAPLNTELQRGEADEPIKLSLAASSAAAATAAAAGDSKAAAAARARPAPLFGDDDDGGQQQQQQQQHKKLSKVEQLMQKDLQAKQRRAAAAATGAASSSGRDAAGGSSSSSKARLDHWLHEGIVVKVMSKALKEQGYYKQKGVVDKVIGKYVAEVAMLDSGDVLRIDQAELETVLPSPGGRVLVVNGPYRGSRGSLLGIDAAKYQAEVELRGGQYDGKALWFEYEDICKLASK</sequence>
<dbReference type="PANTHER" id="PTHR12805">
    <property type="entry name" value="KIN17 KIN, ANTIGENIC DETERMINANT OF RECA PROTEIN HOMOLOG"/>
    <property type="match status" value="1"/>
</dbReference>
<evidence type="ECO:0000256" key="1">
    <source>
        <dbReference type="ARBA" id="ARBA00008517"/>
    </source>
</evidence>
<dbReference type="SUPFAM" id="SSF57667">
    <property type="entry name" value="beta-beta-alpha zinc fingers"/>
    <property type="match status" value="1"/>
</dbReference>
<dbReference type="EMBL" id="CP126218">
    <property type="protein sequence ID" value="WIA19925.1"/>
    <property type="molecule type" value="Genomic_DNA"/>
</dbReference>
<dbReference type="InterPro" id="IPR014722">
    <property type="entry name" value="Rib_uL2_dom2"/>
</dbReference>
<gene>
    <name evidence="5" type="ORF">OEZ85_005815</name>
</gene>
<evidence type="ECO:0000313" key="5">
    <source>
        <dbReference type="EMBL" id="WIA19925.1"/>
    </source>
</evidence>
<feature type="domain" description="C2H2-type" evidence="4">
    <location>
        <begin position="28"/>
        <end position="50"/>
    </location>
</feature>
<keyword evidence="6" id="KW-1185">Reference proteome</keyword>
<dbReference type="Pfam" id="PF18131">
    <property type="entry name" value="KN17_SH3"/>
    <property type="match status" value="1"/>
</dbReference>
<feature type="region of interest" description="Disordered" evidence="3">
    <location>
        <begin position="183"/>
        <end position="204"/>
    </location>
</feature>
<dbReference type="Proteomes" id="UP001244341">
    <property type="component" value="Chromosome 11b"/>
</dbReference>
<dbReference type="InterPro" id="IPR036236">
    <property type="entry name" value="Znf_C2H2_sf"/>
</dbReference>
<dbReference type="Gene3D" id="2.30.30.140">
    <property type="match status" value="1"/>
</dbReference>
<dbReference type="Pfam" id="PF10357">
    <property type="entry name" value="WH_KIN17"/>
    <property type="match status" value="1"/>
</dbReference>
<evidence type="ECO:0000313" key="6">
    <source>
        <dbReference type="Proteomes" id="UP001244341"/>
    </source>
</evidence>
<dbReference type="InterPro" id="IPR038254">
    <property type="entry name" value="KIN17_WH-like_sf"/>
</dbReference>